<evidence type="ECO:0000313" key="2">
    <source>
        <dbReference type="EMBL" id="MBP0484655.1"/>
    </source>
</evidence>
<evidence type="ECO:0000313" key="3">
    <source>
        <dbReference type="Proteomes" id="UP000675940"/>
    </source>
</evidence>
<proteinExistence type="predicted"/>
<keyword evidence="1" id="KW-0175">Coiled coil</keyword>
<reference evidence="2" key="1">
    <citation type="submission" date="2021-03" db="EMBL/GenBank/DDBJ databases">
        <title>Sagittula salina sp. nov. strain M10.9X isolated from the marine waste.</title>
        <authorList>
            <person name="Satari L."/>
            <person name="Molina-Menor E."/>
            <person name="Vidal-Verdu A."/>
            <person name="Pascual J."/>
            <person name="Pereto J."/>
            <person name="Porcar M."/>
        </authorList>
    </citation>
    <scope>NUCLEOTIDE SEQUENCE</scope>
    <source>
        <strain evidence="2">M10.9X</strain>
    </source>
</reference>
<name>A0A940S566_9RHOB</name>
<evidence type="ECO:0000256" key="1">
    <source>
        <dbReference type="SAM" id="Coils"/>
    </source>
</evidence>
<protein>
    <submittedName>
        <fullName evidence="2">Uncharacterized protein</fullName>
    </submittedName>
</protein>
<dbReference type="RefSeq" id="WP_209363196.1">
    <property type="nucleotide sequence ID" value="NZ_JAGISH010000015.1"/>
</dbReference>
<comment type="caution">
    <text evidence="2">The sequence shown here is derived from an EMBL/GenBank/DDBJ whole genome shotgun (WGS) entry which is preliminary data.</text>
</comment>
<organism evidence="2 3">
    <name type="scientific">Sagittula salina</name>
    <dbReference type="NCBI Taxonomy" id="2820268"/>
    <lineage>
        <taxon>Bacteria</taxon>
        <taxon>Pseudomonadati</taxon>
        <taxon>Pseudomonadota</taxon>
        <taxon>Alphaproteobacteria</taxon>
        <taxon>Rhodobacterales</taxon>
        <taxon>Roseobacteraceae</taxon>
        <taxon>Sagittula</taxon>
    </lineage>
</organism>
<gene>
    <name evidence="2" type="ORF">J5474_19460</name>
</gene>
<accession>A0A940S566</accession>
<dbReference type="EMBL" id="JAGISH010000015">
    <property type="protein sequence ID" value="MBP0484655.1"/>
    <property type="molecule type" value="Genomic_DNA"/>
</dbReference>
<dbReference type="AlphaFoldDB" id="A0A940S566"/>
<feature type="coiled-coil region" evidence="1">
    <location>
        <begin position="11"/>
        <end position="38"/>
    </location>
</feature>
<dbReference type="Proteomes" id="UP000675940">
    <property type="component" value="Unassembled WGS sequence"/>
</dbReference>
<sequence>MLKFIRRAFSIKRLIRELEEKEAKIATLETELRVLRNAPTFQSVATPIDVGNLPESIRQKVIGDLATILRRDAVDCLVQGFHGIERQGLYRVSGMAALDARAAMVTMEFRINSAGTRIEVYEHAIKLRR</sequence>
<keyword evidence="3" id="KW-1185">Reference proteome</keyword>